<dbReference type="InterPro" id="IPR027417">
    <property type="entry name" value="P-loop_NTPase"/>
</dbReference>
<evidence type="ECO:0000313" key="4">
    <source>
        <dbReference type="EMBL" id="ARF59422.1"/>
    </source>
</evidence>
<dbReference type="Pfam" id="PF05729">
    <property type="entry name" value="NACHT"/>
    <property type="match status" value="1"/>
</dbReference>
<dbReference type="InterPro" id="IPR007111">
    <property type="entry name" value="NACHT_NTPase"/>
</dbReference>
<evidence type="ECO:0000256" key="1">
    <source>
        <dbReference type="SAM" id="MobiDB-lite"/>
    </source>
</evidence>
<accession>A0A1V0U3A7</accession>
<gene>
    <name evidence="4" type="ORF">B1H19_13640</name>
</gene>
<organism evidence="4 5">
    <name type="scientific">Streptomyces gilvosporeus</name>
    <dbReference type="NCBI Taxonomy" id="553510"/>
    <lineage>
        <taxon>Bacteria</taxon>
        <taxon>Bacillati</taxon>
        <taxon>Actinomycetota</taxon>
        <taxon>Actinomycetes</taxon>
        <taxon>Kitasatosporales</taxon>
        <taxon>Streptomycetaceae</taxon>
        <taxon>Streptomyces</taxon>
    </lineage>
</organism>
<feature type="transmembrane region" description="Helical" evidence="2">
    <location>
        <begin position="1015"/>
        <end position="1036"/>
    </location>
</feature>
<name>A0A1V0U3A7_9ACTN</name>
<dbReference type="PANTHER" id="PTHR46844">
    <property type="entry name" value="SLR5058 PROTEIN"/>
    <property type="match status" value="1"/>
</dbReference>
<protein>
    <recommendedName>
        <fullName evidence="3">NACHT domain-containing protein</fullName>
    </recommendedName>
</protein>
<dbReference type="SUPFAM" id="SSF52540">
    <property type="entry name" value="P-loop containing nucleoside triphosphate hydrolases"/>
    <property type="match status" value="1"/>
</dbReference>
<evidence type="ECO:0000256" key="2">
    <source>
        <dbReference type="SAM" id="Phobius"/>
    </source>
</evidence>
<dbReference type="AlphaFoldDB" id="A0A1V0U3A7"/>
<evidence type="ECO:0000313" key="5">
    <source>
        <dbReference type="Proteomes" id="UP000192726"/>
    </source>
</evidence>
<dbReference type="Gene3D" id="3.40.50.300">
    <property type="entry name" value="P-loop containing nucleotide triphosphate hydrolases"/>
    <property type="match status" value="1"/>
</dbReference>
<keyword evidence="2" id="KW-0812">Transmembrane</keyword>
<dbReference type="STRING" id="553510.B1H19_13640"/>
<dbReference type="KEGG" id="sgv:B1H19_13640"/>
<keyword evidence="2" id="KW-1133">Transmembrane helix</keyword>
<keyword evidence="2" id="KW-0472">Membrane</keyword>
<feature type="domain" description="NACHT" evidence="3">
    <location>
        <begin position="137"/>
        <end position="268"/>
    </location>
</feature>
<feature type="transmembrane region" description="Helical" evidence="2">
    <location>
        <begin position="908"/>
        <end position="926"/>
    </location>
</feature>
<dbReference type="Proteomes" id="UP000192726">
    <property type="component" value="Chromosome"/>
</dbReference>
<dbReference type="EMBL" id="CP020569">
    <property type="protein sequence ID" value="ARF59422.1"/>
    <property type="molecule type" value="Genomic_DNA"/>
</dbReference>
<reference evidence="4 5" key="1">
    <citation type="submission" date="2017-04" db="EMBL/GenBank/DDBJ databases">
        <title>Complete Genome Sequence of Streptomyces gilvosporeus F607, a Capable Producer of Natamycin.</title>
        <authorList>
            <person name="Zong G."/>
            <person name="Zhong C."/>
            <person name="Fu J."/>
            <person name="Qin R."/>
            <person name="Cao G."/>
        </authorList>
    </citation>
    <scope>NUCLEOTIDE SEQUENCE [LARGE SCALE GENOMIC DNA]</scope>
    <source>
        <strain evidence="4 5">F607</strain>
    </source>
</reference>
<sequence length="1068" mass="119884">MGSAFGGPPGLLAPHTGRNSRKERCAMPQVTIDNLPWLIAAALFLLLIVRDWVKKKLTALLDWIYERTYSRLAGSTLFRRSAVRRYAAAVQRKNESVPIPFLENRPLKMRKIYVPATLETGHNGEHPDAAESIRSVQNAIVLGVPGAGKSMLLRHSILSWADNRMERRRHRPRHIHSREFTEVPILVKLHRLNGNEKDIRQLIVEEFQRNDFPRAEKFVTRSLKEGRLIALLDGLDEVTMTDRARSTQTIKDFIQEFDRCRVIVTCRSAVYQDTLSDALPNVFRISEFDERLIRRFLSHWMDINPQGSVEELMVTLRDTPRLMQLARNPLLLTMIAYLYTDAYQGQGQNLPRTRADFYEEVVDVMLRRWHDEHNHYAAREKRRVLQRLALTAQDIPQYSLDRLTVPEAAVREVTCEVLEDTPLDPKDHEVPLLREILERSGLLLEVDGGERYQFAHLTLQEYLAARQLLNSPTEIVARYRRDPATWRETVRLWCGAANQDCAPVINNVFQLDQCLAFECLADAQHLANETADRVIRHFQESLGTLDDPQVIKAFGTVASDPRPRGKEILRFLADKATKTDESSSRRAAVAALAATNLPAVATTLAGLLGTAEGVRESITSMGDIAVDALGDASGRGCLDAVEPLATIGTPNAARKLADICYDSHSNGRIAVISAWHLAAMIRIPEIEESLRWHAPRINTSTAIDHSGDWFGARFEADQKMRVLANRIGCLLGSNDASGKEAEMACEAKPDSVITIDRRIGIPLATGSAWLPDWSQMNVRYTAASHDLEKLTGNSPGSAIRMRYHRGAHEDHTVPLWELLFMIRHSGRTHPELSAEEAWSILERIISATVNDGASHRAIMLLRLLSPKDRIALIQLQVANTSRALRESWVDASREVTYPQFRYGIHYRIAIALTVLITAAACHRAVLAGTGISPWGPGWLGWTAVGAIVTGWIALIADGALVDEYTLAYRGLAGLLTGPIDLIDGIDAEDRLLGLATTLFAPMTFFFSFLEVMNSFGVFTAALSFILWMALVAALCWRGWRLARIAHAPFREMFDSDRVVDLPYWRPLL</sequence>
<dbReference type="PANTHER" id="PTHR46844:SF1">
    <property type="entry name" value="SLR5058 PROTEIN"/>
    <property type="match status" value="1"/>
</dbReference>
<proteinExistence type="predicted"/>
<keyword evidence="5" id="KW-1185">Reference proteome</keyword>
<dbReference type="PROSITE" id="PS50837">
    <property type="entry name" value="NACHT"/>
    <property type="match status" value="1"/>
</dbReference>
<feature type="region of interest" description="Disordered" evidence="1">
    <location>
        <begin position="1"/>
        <end position="20"/>
    </location>
</feature>
<evidence type="ECO:0000259" key="3">
    <source>
        <dbReference type="PROSITE" id="PS50837"/>
    </source>
</evidence>
<feature type="transmembrane region" description="Helical" evidence="2">
    <location>
        <begin position="938"/>
        <end position="961"/>
    </location>
</feature>